<keyword evidence="5" id="KW-1003">Cell membrane</keyword>
<keyword evidence="5" id="KW-0472">Membrane</keyword>
<dbReference type="Gene3D" id="3.40.190.10">
    <property type="entry name" value="Periplasmic binding protein-like II"/>
    <property type="match status" value="2"/>
</dbReference>
<feature type="chain" id="PRO_5044950399" description="Maltodextrin-binding protein" evidence="5">
    <location>
        <begin position="22"/>
        <end position="422"/>
    </location>
</feature>
<proteinExistence type="inferred from homology"/>
<evidence type="ECO:0000313" key="7">
    <source>
        <dbReference type="Proteomes" id="UP001203665"/>
    </source>
</evidence>
<keyword evidence="4 5" id="KW-0732">Signal</keyword>
<evidence type="ECO:0000256" key="2">
    <source>
        <dbReference type="ARBA" id="ARBA00022448"/>
    </source>
</evidence>
<dbReference type="PANTHER" id="PTHR30061">
    <property type="entry name" value="MALTOSE-BINDING PERIPLASMIC PROTEIN"/>
    <property type="match status" value="1"/>
</dbReference>
<comment type="similarity">
    <text evidence="1 5">Belongs to the bacterial solute-binding protein 1 family.</text>
</comment>
<sequence>MKKRKFLQVSAVTAMAVALVACGPGEDDGSAEEAASTGTDKLIVWEDIQKSDGIAEAVEQFESEHDIEIEVIEKAYTGQIEDLRLDGPSGSGPDVITVPHDQIGTAVTEGLLQELTVSDEVKDIYTEETMLSQTVDGKVYGLPKAVETTVLFYNKELVDENNLPQSLDEWHDFSVDATKDGQYGFLAKWDSIYYAQSVIGGYGGYVFPQEADGSYDITDIGLNNEGAVEGGEYIKTFFSEGLFPAGIIGEQGINVLDSLFTEQKAAAVVSGPWSFTPYADAGVDYGVAPLPTLSNGENMSSFLGVKSYNVSSYSNNKELAQEFVEFLTNYENSKKRFEITQEIPPIVELMEDPLVTDNENAAAMAEQSLHAKLTPNIPEMAEVWTPVDNALGLIATDRADVSQAFDEAVGTIESQIEANHSN</sequence>
<organism evidence="6 7">
    <name type="scientific">Alkalicoccobacillus plakortidis</name>
    <dbReference type="NCBI Taxonomy" id="444060"/>
    <lineage>
        <taxon>Bacteria</taxon>
        <taxon>Bacillati</taxon>
        <taxon>Bacillota</taxon>
        <taxon>Bacilli</taxon>
        <taxon>Bacillales</taxon>
        <taxon>Bacillaceae</taxon>
        <taxon>Alkalicoccobacillus</taxon>
    </lineage>
</organism>
<name>A0ABT0XIT6_9BACI</name>
<comment type="subcellular location">
    <subcellularLocation>
        <location evidence="5">Cell membrane</location>
        <topology evidence="5">Lipid-anchor</topology>
    </subcellularLocation>
</comment>
<evidence type="ECO:0000256" key="3">
    <source>
        <dbReference type="ARBA" id="ARBA00022597"/>
    </source>
</evidence>
<dbReference type="Pfam" id="PF13416">
    <property type="entry name" value="SBP_bac_8"/>
    <property type="match status" value="1"/>
</dbReference>
<reference evidence="6" key="1">
    <citation type="submission" date="2022-06" db="EMBL/GenBank/DDBJ databases">
        <title>Alkalicoccobacillus porphyridii sp. nov., isolated from a marine red alga, Porphyridium purpureum and reclassification of Shouchella plakortidis and Shouchella gibsonii as Alkalicoccobacillus plakortidis comb. nov. and Alkalicoccobacillus gibsonii comb. nov.</title>
        <authorList>
            <person name="Kim K.H."/>
            <person name="Lee J.K."/>
            <person name="Han D.M."/>
            <person name="Baek J.H."/>
            <person name="Jeon C.O."/>
        </authorList>
    </citation>
    <scope>NUCLEOTIDE SEQUENCE</scope>
    <source>
        <strain evidence="6">DSM 19153</strain>
    </source>
</reference>
<dbReference type="PANTHER" id="PTHR30061:SF50">
    <property type="entry name" value="MALTOSE_MALTODEXTRIN-BINDING PERIPLASMIC PROTEIN"/>
    <property type="match status" value="1"/>
</dbReference>
<dbReference type="PROSITE" id="PS51257">
    <property type="entry name" value="PROKAR_LIPOPROTEIN"/>
    <property type="match status" value="1"/>
</dbReference>
<dbReference type="RefSeq" id="WP_251607079.1">
    <property type="nucleotide sequence ID" value="NZ_JAMQJY010000001.1"/>
</dbReference>
<keyword evidence="5" id="KW-0449">Lipoprotein</keyword>
<dbReference type="EMBL" id="JAMQJY010000001">
    <property type="protein sequence ID" value="MCM2675830.1"/>
    <property type="molecule type" value="Genomic_DNA"/>
</dbReference>
<dbReference type="SUPFAM" id="SSF53850">
    <property type="entry name" value="Periplasmic binding protein-like II"/>
    <property type="match status" value="1"/>
</dbReference>
<evidence type="ECO:0000256" key="1">
    <source>
        <dbReference type="ARBA" id="ARBA00008520"/>
    </source>
</evidence>
<accession>A0ABT0XIT6</accession>
<gene>
    <name evidence="6" type="ORF">NDM98_10245</name>
</gene>
<evidence type="ECO:0000256" key="5">
    <source>
        <dbReference type="RuleBase" id="RU365005"/>
    </source>
</evidence>
<feature type="signal peptide" evidence="5">
    <location>
        <begin position="1"/>
        <end position="21"/>
    </location>
</feature>
<comment type="caution">
    <text evidence="6">The sequence shown here is derived from an EMBL/GenBank/DDBJ whole genome shotgun (WGS) entry which is preliminary data.</text>
</comment>
<evidence type="ECO:0000256" key="4">
    <source>
        <dbReference type="ARBA" id="ARBA00022729"/>
    </source>
</evidence>
<protein>
    <recommendedName>
        <fullName evidence="5">Maltodextrin-binding protein</fullName>
    </recommendedName>
</protein>
<keyword evidence="7" id="KW-1185">Reference proteome</keyword>
<dbReference type="InterPro" id="IPR006059">
    <property type="entry name" value="SBP"/>
</dbReference>
<dbReference type="InterPro" id="IPR006060">
    <property type="entry name" value="Maltose/Cyclodextrin-bd"/>
</dbReference>
<dbReference type="PRINTS" id="PR00181">
    <property type="entry name" value="MALTOSEBP"/>
</dbReference>
<keyword evidence="2 5" id="KW-0813">Transport</keyword>
<evidence type="ECO:0000313" key="6">
    <source>
        <dbReference type="EMBL" id="MCM2675830.1"/>
    </source>
</evidence>
<keyword evidence="3 5" id="KW-0762">Sugar transport</keyword>
<dbReference type="Proteomes" id="UP001203665">
    <property type="component" value="Unassembled WGS sequence"/>
</dbReference>